<sequence length="69" mass="7407">MSTSTPEESRSSSDDVCTPDALLHSAPPRDVTPEDLVMAAGRDVTPKNLDWARQKLESEGSAAVEKLLP</sequence>
<dbReference type="RefSeq" id="WP_121785519.1">
    <property type="nucleotide sequence ID" value="NZ_CP033073.1"/>
</dbReference>
<dbReference type="Proteomes" id="UP000268329">
    <property type="component" value="Chromosome"/>
</dbReference>
<keyword evidence="3" id="KW-1185">Reference proteome</keyword>
<protein>
    <submittedName>
        <fullName evidence="2">Uncharacterized protein</fullName>
    </submittedName>
</protein>
<accession>A0A3G2J8L2</accession>
<name>A0A3G2J8L2_9ACTN</name>
<dbReference type="AlphaFoldDB" id="A0A3G2J8L2"/>
<organism evidence="2 3">
    <name type="scientific">Streptomyces dangxiongensis</name>
    <dbReference type="NCBI Taxonomy" id="1442032"/>
    <lineage>
        <taxon>Bacteria</taxon>
        <taxon>Bacillati</taxon>
        <taxon>Actinomycetota</taxon>
        <taxon>Actinomycetes</taxon>
        <taxon>Kitasatosporales</taxon>
        <taxon>Streptomycetaceae</taxon>
        <taxon>Streptomyces</taxon>
    </lineage>
</organism>
<evidence type="ECO:0000313" key="3">
    <source>
        <dbReference type="Proteomes" id="UP000268329"/>
    </source>
</evidence>
<dbReference type="OrthoDB" id="3400680at2"/>
<dbReference type="KEGG" id="sdd:D9753_02535"/>
<reference evidence="2 3" key="1">
    <citation type="submission" date="2018-10" db="EMBL/GenBank/DDBJ databases">
        <title>The genome of Streptomyces dangxiongensis Z022.</title>
        <authorList>
            <person name="Zhang B."/>
        </authorList>
    </citation>
    <scope>NUCLEOTIDE SEQUENCE [LARGE SCALE GENOMIC DNA]</scope>
    <source>
        <strain evidence="2 3">Z022</strain>
    </source>
</reference>
<evidence type="ECO:0000256" key="1">
    <source>
        <dbReference type="SAM" id="MobiDB-lite"/>
    </source>
</evidence>
<evidence type="ECO:0000313" key="2">
    <source>
        <dbReference type="EMBL" id="AYN38011.1"/>
    </source>
</evidence>
<gene>
    <name evidence="2" type="ORF">D9753_02535</name>
</gene>
<proteinExistence type="predicted"/>
<dbReference type="EMBL" id="CP033073">
    <property type="protein sequence ID" value="AYN38011.1"/>
    <property type="molecule type" value="Genomic_DNA"/>
</dbReference>
<feature type="region of interest" description="Disordered" evidence="1">
    <location>
        <begin position="1"/>
        <end position="34"/>
    </location>
</feature>